<feature type="transmembrane region" description="Helical" evidence="12">
    <location>
        <begin position="68"/>
        <end position="89"/>
    </location>
</feature>
<keyword evidence="5 12" id="KW-1133">Transmembrane helix</keyword>
<keyword evidence="8 12" id="KW-0472">Membrane</keyword>
<dbReference type="EMBL" id="JAMOIM010000040">
    <property type="protein sequence ID" value="MCW6512097.1"/>
    <property type="molecule type" value="Genomic_DNA"/>
</dbReference>
<protein>
    <recommendedName>
        <fullName evidence="12">Fluoride-specific ion channel FluC</fullName>
    </recommendedName>
</protein>
<keyword evidence="14" id="KW-1185">Reference proteome</keyword>
<keyword evidence="3" id="KW-0997">Cell inner membrane</keyword>
<dbReference type="NCBIfam" id="NF010802">
    <property type="entry name" value="PRK14206.1"/>
    <property type="match status" value="1"/>
</dbReference>
<evidence type="ECO:0000256" key="4">
    <source>
        <dbReference type="ARBA" id="ARBA00022692"/>
    </source>
</evidence>
<accession>A0AA41Z323</accession>
<keyword evidence="12" id="KW-0479">Metal-binding</keyword>
<keyword evidence="4 12" id="KW-0812">Transmembrane</keyword>
<feature type="transmembrane region" description="Helical" evidence="12">
    <location>
        <begin position="6"/>
        <end position="25"/>
    </location>
</feature>
<evidence type="ECO:0000256" key="12">
    <source>
        <dbReference type="HAMAP-Rule" id="MF_00454"/>
    </source>
</evidence>
<evidence type="ECO:0000256" key="2">
    <source>
        <dbReference type="ARBA" id="ARBA00022475"/>
    </source>
</evidence>
<comment type="subcellular location">
    <subcellularLocation>
        <location evidence="1 12">Cell membrane</location>
        <topology evidence="1 12">Multi-pass membrane protein</topology>
    </subcellularLocation>
</comment>
<dbReference type="GO" id="GO:0005886">
    <property type="term" value="C:plasma membrane"/>
    <property type="evidence" value="ECO:0007669"/>
    <property type="project" value="UniProtKB-SubCell"/>
</dbReference>
<keyword evidence="9 12" id="KW-0407">Ion channel</keyword>
<comment type="catalytic activity">
    <reaction evidence="11">
        <text>fluoride(in) = fluoride(out)</text>
        <dbReference type="Rhea" id="RHEA:76159"/>
        <dbReference type="ChEBI" id="CHEBI:17051"/>
    </reaction>
    <physiologicalReaction direction="left-to-right" evidence="11">
        <dbReference type="Rhea" id="RHEA:76160"/>
    </physiologicalReaction>
</comment>
<reference evidence="13" key="1">
    <citation type="submission" date="2022-05" db="EMBL/GenBank/DDBJ databases">
        <authorList>
            <person name="Pankratov T."/>
        </authorList>
    </citation>
    <scope>NUCLEOTIDE SEQUENCE</scope>
    <source>
        <strain evidence="13">BP6-180914</strain>
    </source>
</reference>
<feature type="transmembrane region" description="Helical" evidence="12">
    <location>
        <begin position="37"/>
        <end position="56"/>
    </location>
</feature>
<dbReference type="GO" id="GO:0140114">
    <property type="term" value="P:cellular detoxification of fluoride"/>
    <property type="evidence" value="ECO:0007669"/>
    <property type="project" value="UniProtKB-UniRule"/>
</dbReference>
<evidence type="ECO:0000313" key="14">
    <source>
        <dbReference type="Proteomes" id="UP001165667"/>
    </source>
</evidence>
<dbReference type="HAMAP" id="MF_00454">
    <property type="entry name" value="FluC"/>
    <property type="match status" value="1"/>
</dbReference>
<proteinExistence type="inferred from homology"/>
<dbReference type="GO" id="GO:0046872">
    <property type="term" value="F:metal ion binding"/>
    <property type="evidence" value="ECO:0007669"/>
    <property type="project" value="UniProtKB-KW"/>
</dbReference>
<evidence type="ECO:0000256" key="9">
    <source>
        <dbReference type="ARBA" id="ARBA00023303"/>
    </source>
</evidence>
<evidence type="ECO:0000256" key="5">
    <source>
        <dbReference type="ARBA" id="ARBA00022989"/>
    </source>
</evidence>
<evidence type="ECO:0000313" key="13">
    <source>
        <dbReference type="EMBL" id="MCW6512097.1"/>
    </source>
</evidence>
<sequence>MRETLWVALGGAIGTTARYWIALWALPISRQLPLGTILINIVGSCAIGFFGTLTLPSGRYPASEMTRLFFMVGICGGFTTFSSFSLQTLDLIRAGAFNRAMLNIAVSVILCLIAVSIGHGLASRFNGGLALIAATETEEEAG</sequence>
<dbReference type="NCBIfam" id="TIGR00494">
    <property type="entry name" value="crcB"/>
    <property type="match status" value="1"/>
</dbReference>
<evidence type="ECO:0000256" key="3">
    <source>
        <dbReference type="ARBA" id="ARBA00022519"/>
    </source>
</evidence>
<keyword evidence="6 12" id="KW-0915">Sodium</keyword>
<evidence type="ECO:0000256" key="10">
    <source>
        <dbReference type="ARBA" id="ARBA00035120"/>
    </source>
</evidence>
<comment type="activity regulation">
    <text evidence="12">Na(+) is not transported, but it plays an essential structural role and its presence is essential for fluoride channel function.</text>
</comment>
<comment type="similarity">
    <text evidence="10 12">Belongs to the fluoride channel Fluc/FEX (TC 1.A.43) family.</text>
</comment>
<dbReference type="InterPro" id="IPR003691">
    <property type="entry name" value="FluC"/>
</dbReference>
<name>A0AA41Z323_9HYPH</name>
<dbReference type="AlphaFoldDB" id="A0AA41Z323"/>
<feature type="binding site" evidence="12">
    <location>
        <position position="79"/>
    </location>
    <ligand>
        <name>Na(+)</name>
        <dbReference type="ChEBI" id="CHEBI:29101"/>
        <note>structural</note>
    </ligand>
</feature>
<dbReference type="PANTHER" id="PTHR28259">
    <property type="entry name" value="FLUORIDE EXPORT PROTEIN 1-RELATED"/>
    <property type="match status" value="1"/>
</dbReference>
<evidence type="ECO:0000256" key="1">
    <source>
        <dbReference type="ARBA" id="ARBA00004651"/>
    </source>
</evidence>
<keyword evidence="12" id="KW-0813">Transport</keyword>
<keyword evidence="2 12" id="KW-1003">Cell membrane</keyword>
<dbReference type="Proteomes" id="UP001165667">
    <property type="component" value="Unassembled WGS sequence"/>
</dbReference>
<evidence type="ECO:0000256" key="7">
    <source>
        <dbReference type="ARBA" id="ARBA00023065"/>
    </source>
</evidence>
<dbReference type="Pfam" id="PF02537">
    <property type="entry name" value="CRCB"/>
    <property type="match status" value="1"/>
</dbReference>
<keyword evidence="7 12" id="KW-0406">Ion transport</keyword>
<evidence type="ECO:0000256" key="8">
    <source>
        <dbReference type="ARBA" id="ARBA00023136"/>
    </source>
</evidence>
<organism evidence="13 14">
    <name type="scientific">Lichenifustis flavocetrariae</name>
    <dbReference type="NCBI Taxonomy" id="2949735"/>
    <lineage>
        <taxon>Bacteria</taxon>
        <taxon>Pseudomonadati</taxon>
        <taxon>Pseudomonadota</taxon>
        <taxon>Alphaproteobacteria</taxon>
        <taxon>Hyphomicrobiales</taxon>
        <taxon>Lichenihabitantaceae</taxon>
        <taxon>Lichenifustis</taxon>
    </lineage>
</organism>
<dbReference type="PANTHER" id="PTHR28259:SF1">
    <property type="entry name" value="FLUORIDE EXPORT PROTEIN 1-RELATED"/>
    <property type="match status" value="1"/>
</dbReference>
<evidence type="ECO:0000256" key="6">
    <source>
        <dbReference type="ARBA" id="ARBA00023053"/>
    </source>
</evidence>
<feature type="binding site" evidence="12">
    <location>
        <position position="76"/>
    </location>
    <ligand>
        <name>Na(+)</name>
        <dbReference type="ChEBI" id="CHEBI:29101"/>
        <note>structural</note>
    </ligand>
</feature>
<evidence type="ECO:0000256" key="11">
    <source>
        <dbReference type="ARBA" id="ARBA00035585"/>
    </source>
</evidence>
<gene>
    <name evidence="12 13" type="primary">crcB</name>
    <name evidence="12" type="synonym">fluC</name>
    <name evidence="13" type="ORF">M8523_29630</name>
</gene>
<feature type="transmembrane region" description="Helical" evidence="12">
    <location>
        <begin position="101"/>
        <end position="122"/>
    </location>
</feature>
<comment type="function">
    <text evidence="12">Fluoride-specific ion channel. Important for reducing fluoride concentration in the cell, thus reducing its toxicity.</text>
</comment>
<dbReference type="GO" id="GO:0062054">
    <property type="term" value="F:fluoride channel activity"/>
    <property type="evidence" value="ECO:0007669"/>
    <property type="project" value="UniProtKB-UniRule"/>
</dbReference>
<comment type="caution">
    <text evidence="13">The sequence shown here is derived from an EMBL/GenBank/DDBJ whole genome shotgun (WGS) entry which is preliminary data.</text>
</comment>